<evidence type="ECO:0000313" key="2">
    <source>
        <dbReference type="EMBL" id="RRJ21198.1"/>
    </source>
</evidence>
<gene>
    <name evidence="2" type="ORF">EIK76_09960</name>
</gene>
<dbReference type="Pfam" id="PF00117">
    <property type="entry name" value="GATase"/>
    <property type="match status" value="1"/>
</dbReference>
<keyword evidence="2" id="KW-0315">Glutamine amidotransferase</keyword>
<sequence length="235" mass="25943">MKTKPCVVIRHLQFEDLGSFAEPLMAAGYQLQYLDAAVDELTAAYQADLTIILGGPVGVYDTALYPFLQTELLIAKQRLAEQRPLLGVCLGAQLIAAAAGAAVYPGASGKEIGWSPVRFTQEGLDTGLFAVENTEQDIPMFHWHGDTFDLPAGAELLASSEDYKQIYRIGSQVLAFQCHPELEGQRIEQWLLGHAAELAVWPLADLAKIRQDTQVYAPALRQFSQQLLTRWLDKL</sequence>
<evidence type="ECO:0000313" key="3">
    <source>
        <dbReference type="Proteomes" id="UP000276260"/>
    </source>
</evidence>
<dbReference type="Proteomes" id="UP000276260">
    <property type="component" value="Unassembled WGS sequence"/>
</dbReference>
<keyword evidence="2" id="KW-0808">Transferase</keyword>
<dbReference type="InterPro" id="IPR029062">
    <property type="entry name" value="Class_I_gatase-like"/>
</dbReference>
<dbReference type="PROSITE" id="PS51273">
    <property type="entry name" value="GATASE_TYPE_1"/>
    <property type="match status" value="1"/>
</dbReference>
<feature type="domain" description="Glutamine amidotransferase" evidence="1">
    <location>
        <begin position="30"/>
        <end position="185"/>
    </location>
</feature>
<dbReference type="AlphaFoldDB" id="A0A3P3QJE8"/>
<dbReference type="Gene3D" id="3.40.50.880">
    <property type="match status" value="1"/>
</dbReference>
<dbReference type="PANTHER" id="PTHR42695:SF5">
    <property type="entry name" value="GLUTAMINE AMIDOTRANSFERASE YLR126C-RELATED"/>
    <property type="match status" value="1"/>
</dbReference>
<keyword evidence="3" id="KW-1185">Reference proteome</keyword>
<dbReference type="RefSeq" id="WP_046519699.1">
    <property type="nucleotide sequence ID" value="NZ_LAVS01000016.1"/>
</dbReference>
<dbReference type="OrthoDB" id="9813383at2"/>
<accession>A0A3P3QJE8</accession>
<dbReference type="InterPro" id="IPR044992">
    <property type="entry name" value="ChyE-like"/>
</dbReference>
<reference evidence="2 3" key="1">
    <citation type="submission" date="2018-11" db="EMBL/GenBank/DDBJ databases">
        <title>Draft genome analysis of Rheinheimera mesophila isolated from an industrial waste site.</title>
        <authorList>
            <person name="Yu Q."/>
            <person name="Qi Y."/>
            <person name="Zhang H."/>
            <person name="Lu Y."/>
            <person name="Pu J."/>
        </authorList>
    </citation>
    <scope>NUCLEOTIDE SEQUENCE [LARGE SCALE GENOMIC DNA]</scope>
    <source>
        <strain evidence="2 3">IITR13</strain>
    </source>
</reference>
<dbReference type="InterPro" id="IPR017926">
    <property type="entry name" value="GATASE"/>
</dbReference>
<proteinExistence type="predicted"/>
<protein>
    <submittedName>
        <fullName evidence="2">Glutamine amidotransferase</fullName>
    </submittedName>
</protein>
<comment type="caution">
    <text evidence="2">The sequence shown here is derived from an EMBL/GenBank/DDBJ whole genome shotgun (WGS) entry which is preliminary data.</text>
</comment>
<dbReference type="GO" id="GO:0016740">
    <property type="term" value="F:transferase activity"/>
    <property type="evidence" value="ECO:0007669"/>
    <property type="project" value="UniProtKB-KW"/>
</dbReference>
<evidence type="ECO:0000259" key="1">
    <source>
        <dbReference type="Pfam" id="PF00117"/>
    </source>
</evidence>
<dbReference type="EMBL" id="RRCF01000002">
    <property type="protein sequence ID" value="RRJ21198.1"/>
    <property type="molecule type" value="Genomic_DNA"/>
</dbReference>
<dbReference type="GO" id="GO:0005829">
    <property type="term" value="C:cytosol"/>
    <property type="evidence" value="ECO:0007669"/>
    <property type="project" value="TreeGrafter"/>
</dbReference>
<dbReference type="CDD" id="cd01741">
    <property type="entry name" value="GATase1_1"/>
    <property type="match status" value="1"/>
</dbReference>
<dbReference type="NCBIfam" id="NF005458">
    <property type="entry name" value="PRK07053.1"/>
    <property type="match status" value="1"/>
</dbReference>
<dbReference type="PANTHER" id="PTHR42695">
    <property type="entry name" value="GLUTAMINE AMIDOTRANSFERASE YLR126C-RELATED"/>
    <property type="match status" value="1"/>
</dbReference>
<name>A0A3P3QJE8_9GAMM</name>
<dbReference type="SUPFAM" id="SSF52317">
    <property type="entry name" value="Class I glutamine amidotransferase-like"/>
    <property type="match status" value="1"/>
</dbReference>
<organism evidence="2 3">
    <name type="scientific">Rheinheimera mesophila</name>
    <dbReference type="NCBI Taxonomy" id="1547515"/>
    <lineage>
        <taxon>Bacteria</taxon>
        <taxon>Pseudomonadati</taxon>
        <taxon>Pseudomonadota</taxon>
        <taxon>Gammaproteobacteria</taxon>
        <taxon>Chromatiales</taxon>
        <taxon>Chromatiaceae</taxon>
        <taxon>Rheinheimera</taxon>
    </lineage>
</organism>